<evidence type="ECO:0000313" key="1">
    <source>
        <dbReference type="EMBL" id="EFC06231.1"/>
    </source>
</evidence>
<sequence length="73" mass="8578">MRHINWIFDQHIDSKEEFAKKFDEVMKQSVGKKWQEIEVNQSIDEKEIFLNLLGKVNVLNDTSSDGLADIEVR</sequence>
<dbReference type="Proteomes" id="UP000005017">
    <property type="component" value="Unassembled WGS sequence"/>
</dbReference>
<dbReference type="STRING" id="679192.HMPREF9013_0933"/>
<dbReference type="RefSeq" id="WP_006626576.1">
    <property type="nucleotide sequence ID" value="NZ_ADFR01000002.1"/>
</dbReference>
<reference evidence="2" key="1">
    <citation type="submission" date="2009-12" db="EMBL/GenBank/DDBJ databases">
        <title>Sequence of Clostridiales genomosp. BVAB3 str. UPII9-5.</title>
        <authorList>
            <person name="Madupu R."/>
            <person name="Durkin A.S."/>
            <person name="Torralba M."/>
            <person name="Methe B."/>
            <person name="Sutton G.G."/>
            <person name="Strausberg R.L."/>
            <person name="Nelson K.E."/>
        </authorList>
    </citation>
    <scope>NUCLEOTIDE SEQUENCE [LARGE SCALE GENOMIC DNA]</scope>
    <source>
        <strain evidence="2">W1219</strain>
    </source>
</reference>
<dbReference type="EMBL" id="ADFR01000002">
    <property type="protein sequence ID" value="EFC06231.1"/>
    <property type="molecule type" value="Genomic_DNA"/>
</dbReference>
<proteinExistence type="predicted"/>
<comment type="caution">
    <text evidence="1">The sequence shown here is derived from an EMBL/GenBank/DDBJ whole genome shotgun (WGS) entry which is preliminary data.</text>
</comment>
<keyword evidence="2" id="KW-1185">Reference proteome</keyword>
<dbReference type="AlphaFoldDB" id="D2MMF5"/>
<gene>
    <name evidence="1" type="ORF">HMPREF9013_0933</name>
</gene>
<accession>D2MMF5</accession>
<name>D2MMF5_9FIRM</name>
<organism evidence="1 2">
    <name type="scientific">Bulleidia extructa W1219</name>
    <dbReference type="NCBI Taxonomy" id="679192"/>
    <lineage>
        <taxon>Bacteria</taxon>
        <taxon>Bacillati</taxon>
        <taxon>Bacillota</taxon>
        <taxon>Erysipelotrichia</taxon>
        <taxon>Erysipelotrichales</taxon>
        <taxon>Erysipelotrichaceae</taxon>
        <taxon>Bulleidia</taxon>
    </lineage>
</organism>
<protein>
    <submittedName>
        <fullName evidence="1">Uncharacterized protein</fullName>
    </submittedName>
</protein>
<evidence type="ECO:0000313" key="2">
    <source>
        <dbReference type="Proteomes" id="UP000005017"/>
    </source>
</evidence>